<name>A0ACB7VAI5_DIOAL</name>
<sequence length="165" mass="17407">MVVQAQYPLNLISIARHGSAPDKSINQTAEICIGGSMLPITARAIFEYSLALRLISYTSSPKLITILIATATSSAPTNTVGSHNSPLTRTLSLTTLFKNFSFTSCLYVSGHVTIGTPAKIPSNVEFHSQCVKNPPIAHPLMSGPFMPTIFSSLAGGGCTESPLIA</sequence>
<evidence type="ECO:0000313" key="2">
    <source>
        <dbReference type="Proteomes" id="UP000827976"/>
    </source>
</evidence>
<accession>A0ACB7VAI5</accession>
<evidence type="ECO:0000313" key="1">
    <source>
        <dbReference type="EMBL" id="KAH7670603.1"/>
    </source>
</evidence>
<comment type="caution">
    <text evidence="1">The sequence shown here is derived from an EMBL/GenBank/DDBJ whole genome shotgun (WGS) entry which is preliminary data.</text>
</comment>
<dbReference type="Proteomes" id="UP000827976">
    <property type="component" value="Chromosome 10"/>
</dbReference>
<protein>
    <submittedName>
        <fullName evidence="1">Uncharacterized protein</fullName>
    </submittedName>
</protein>
<gene>
    <name evidence="1" type="ORF">IHE45_10G038800</name>
</gene>
<keyword evidence="2" id="KW-1185">Reference proteome</keyword>
<dbReference type="EMBL" id="CM037020">
    <property type="protein sequence ID" value="KAH7670603.1"/>
    <property type="molecule type" value="Genomic_DNA"/>
</dbReference>
<organism evidence="1 2">
    <name type="scientific">Dioscorea alata</name>
    <name type="common">Purple yam</name>
    <dbReference type="NCBI Taxonomy" id="55571"/>
    <lineage>
        <taxon>Eukaryota</taxon>
        <taxon>Viridiplantae</taxon>
        <taxon>Streptophyta</taxon>
        <taxon>Embryophyta</taxon>
        <taxon>Tracheophyta</taxon>
        <taxon>Spermatophyta</taxon>
        <taxon>Magnoliopsida</taxon>
        <taxon>Liliopsida</taxon>
        <taxon>Dioscoreales</taxon>
        <taxon>Dioscoreaceae</taxon>
        <taxon>Dioscorea</taxon>
    </lineage>
</organism>
<reference evidence="2" key="1">
    <citation type="journal article" date="2022" name="Nat. Commun.">
        <title>Chromosome evolution and the genetic basis of agronomically important traits in greater yam.</title>
        <authorList>
            <person name="Bredeson J.V."/>
            <person name="Lyons J.B."/>
            <person name="Oniyinde I.O."/>
            <person name="Okereke N.R."/>
            <person name="Kolade O."/>
            <person name="Nnabue I."/>
            <person name="Nwadili C.O."/>
            <person name="Hribova E."/>
            <person name="Parker M."/>
            <person name="Nwogha J."/>
            <person name="Shu S."/>
            <person name="Carlson J."/>
            <person name="Kariba R."/>
            <person name="Muthemba S."/>
            <person name="Knop K."/>
            <person name="Barton G.J."/>
            <person name="Sherwood A.V."/>
            <person name="Lopez-Montes A."/>
            <person name="Asiedu R."/>
            <person name="Jamnadass R."/>
            <person name="Muchugi A."/>
            <person name="Goodstein D."/>
            <person name="Egesi C.N."/>
            <person name="Featherston J."/>
            <person name="Asfaw A."/>
            <person name="Simpson G.G."/>
            <person name="Dolezel J."/>
            <person name="Hendre P.S."/>
            <person name="Van Deynze A."/>
            <person name="Kumar P.L."/>
            <person name="Obidiegwu J.E."/>
            <person name="Bhattacharjee R."/>
            <person name="Rokhsar D.S."/>
        </authorList>
    </citation>
    <scope>NUCLEOTIDE SEQUENCE [LARGE SCALE GENOMIC DNA]</scope>
    <source>
        <strain evidence="2">cv. TDa95/00328</strain>
    </source>
</reference>
<proteinExistence type="predicted"/>